<organism evidence="7 8">
    <name type="scientific">Dyadobacter helix</name>
    <dbReference type="NCBI Taxonomy" id="2822344"/>
    <lineage>
        <taxon>Bacteria</taxon>
        <taxon>Pseudomonadati</taxon>
        <taxon>Bacteroidota</taxon>
        <taxon>Cytophagia</taxon>
        <taxon>Cytophagales</taxon>
        <taxon>Spirosomataceae</taxon>
        <taxon>Dyadobacter</taxon>
    </lineage>
</organism>
<dbReference type="Pfam" id="PF00301">
    <property type="entry name" value="Rubredoxin"/>
    <property type="match status" value="1"/>
</dbReference>
<dbReference type="InterPro" id="IPR024934">
    <property type="entry name" value="Rubredoxin-like_dom"/>
</dbReference>
<evidence type="ECO:0000256" key="5">
    <source>
        <dbReference type="ARBA" id="ARBA00023004"/>
    </source>
</evidence>
<dbReference type="PANTHER" id="PTHR47627:SF1">
    <property type="entry name" value="RUBREDOXIN-1-RELATED"/>
    <property type="match status" value="1"/>
</dbReference>
<keyword evidence="8" id="KW-1185">Reference proteome</keyword>
<dbReference type="CDD" id="cd00730">
    <property type="entry name" value="rubredoxin"/>
    <property type="match status" value="1"/>
</dbReference>
<dbReference type="InterPro" id="IPR005117">
    <property type="entry name" value="NiRdtase/SiRdtase_haem-b_fer"/>
</dbReference>
<keyword evidence="2" id="KW-0813">Transport</keyword>
<evidence type="ECO:0000256" key="3">
    <source>
        <dbReference type="ARBA" id="ARBA00022723"/>
    </source>
</evidence>
<comment type="caution">
    <text evidence="7">The sequence shown here is derived from an EMBL/GenBank/DDBJ whole genome shotgun (WGS) entry which is preliminary data.</text>
</comment>
<evidence type="ECO:0000313" key="7">
    <source>
        <dbReference type="EMBL" id="CAG5016255.1"/>
    </source>
</evidence>
<dbReference type="InterPro" id="IPR036136">
    <property type="entry name" value="Nit/Sulf_reduc_fer-like_dom_sf"/>
</dbReference>
<protein>
    <recommendedName>
        <fullName evidence="6">Rubredoxin-like domain-containing protein</fullName>
    </recommendedName>
</protein>
<dbReference type="PROSITE" id="PS50903">
    <property type="entry name" value="RUBREDOXIN_LIKE"/>
    <property type="match status" value="1"/>
</dbReference>
<dbReference type="Pfam" id="PF03460">
    <property type="entry name" value="NIR_SIR_ferr"/>
    <property type="match status" value="1"/>
</dbReference>
<dbReference type="SUPFAM" id="SSF57802">
    <property type="entry name" value="Rubredoxin-like"/>
    <property type="match status" value="1"/>
</dbReference>
<dbReference type="Proteomes" id="UP000680038">
    <property type="component" value="Unassembled WGS sequence"/>
</dbReference>
<keyword evidence="4" id="KW-0249">Electron transport</keyword>
<evidence type="ECO:0000256" key="4">
    <source>
        <dbReference type="ARBA" id="ARBA00022982"/>
    </source>
</evidence>
<keyword evidence="5" id="KW-0408">Iron</keyword>
<dbReference type="AlphaFoldDB" id="A0A916NDY4"/>
<gene>
    <name evidence="7" type="ORF">DYBT9275_05510</name>
</gene>
<evidence type="ECO:0000256" key="2">
    <source>
        <dbReference type="ARBA" id="ARBA00022448"/>
    </source>
</evidence>
<evidence type="ECO:0000256" key="1">
    <source>
        <dbReference type="ARBA" id="ARBA00001965"/>
    </source>
</evidence>
<sequence>MLFNPDLHPNVPPDPENTMRDYYHIKINLPGGIVSPGYLKNILSVASRAEVRKVRFGSRQQLLLTVHYEQIRFLEKALQQLEIPYEVNTERYPNIISSYCGEDVFRTGQWLSANEYHSVLDTFEHAPQLKVNLSDSNQSFTPFFTGNLNFISSPEPHFWYLYIRPKKGNTLYKWPDLIYTNEIGRLSRLLEENMLSPHGEKEEVLYDTIKKNTNYTSLPLAQELELPSFSLPYYEGFNRYESRTWLGLYRRDEQFTIEFLLDICNLCMKTRIGEICSTPWKSLIIKGIEDKYRAEWSYVLGKNNINVRHAANELAWQTEDHTDEGTLLKKELVRYIDKNDTRTFGLCFGIQTRPKSEVFGSVLIRKRPLISFAQLPLFSVYDLYYTENFNPNSRKHVLFEKGLFKIHLPGQLERLCRRYSNRRNSETNVLSTVSIPEPPSAAGPEPAGIYQCPNCFTVFDPEYGDELRNIIPGTAFDDLPETYTCPTCDTVKREMTEVAESHTTYF</sequence>
<evidence type="ECO:0000313" key="8">
    <source>
        <dbReference type="Proteomes" id="UP000680038"/>
    </source>
</evidence>
<reference evidence="7" key="1">
    <citation type="submission" date="2021-04" db="EMBL/GenBank/DDBJ databases">
        <authorList>
            <person name="Rodrigo-Torres L."/>
            <person name="Arahal R. D."/>
            <person name="Lucena T."/>
        </authorList>
    </citation>
    <scope>NUCLEOTIDE SEQUENCE</scope>
    <source>
        <strain evidence="7">CECT 9275</strain>
    </source>
</reference>
<dbReference type="PANTHER" id="PTHR47627">
    <property type="entry name" value="RUBREDOXIN"/>
    <property type="match status" value="1"/>
</dbReference>
<dbReference type="Gene3D" id="2.20.28.10">
    <property type="match status" value="1"/>
</dbReference>
<dbReference type="GO" id="GO:0009055">
    <property type="term" value="F:electron transfer activity"/>
    <property type="evidence" value="ECO:0007669"/>
    <property type="project" value="TreeGrafter"/>
</dbReference>
<dbReference type="GO" id="GO:0005506">
    <property type="term" value="F:iron ion binding"/>
    <property type="evidence" value="ECO:0007669"/>
    <property type="project" value="InterPro"/>
</dbReference>
<dbReference type="SUPFAM" id="SSF55124">
    <property type="entry name" value="Nitrite/Sulfite reductase N-terminal domain-like"/>
    <property type="match status" value="1"/>
</dbReference>
<accession>A0A916NDY4</accession>
<name>A0A916NDY4_9BACT</name>
<dbReference type="EMBL" id="CAJRAF010000004">
    <property type="protein sequence ID" value="CAG5016255.1"/>
    <property type="molecule type" value="Genomic_DNA"/>
</dbReference>
<proteinExistence type="predicted"/>
<dbReference type="InterPro" id="IPR050526">
    <property type="entry name" value="Rubredoxin_ET"/>
</dbReference>
<feature type="domain" description="Rubredoxin-like" evidence="6">
    <location>
        <begin position="447"/>
        <end position="498"/>
    </location>
</feature>
<dbReference type="GO" id="GO:0043448">
    <property type="term" value="P:alkane catabolic process"/>
    <property type="evidence" value="ECO:0007669"/>
    <property type="project" value="TreeGrafter"/>
</dbReference>
<keyword evidence="3" id="KW-0479">Metal-binding</keyword>
<dbReference type="InterPro" id="IPR024935">
    <property type="entry name" value="Rubredoxin_dom"/>
</dbReference>
<evidence type="ECO:0000259" key="6">
    <source>
        <dbReference type="PROSITE" id="PS50903"/>
    </source>
</evidence>
<dbReference type="GO" id="GO:0016491">
    <property type="term" value="F:oxidoreductase activity"/>
    <property type="evidence" value="ECO:0007669"/>
    <property type="project" value="InterPro"/>
</dbReference>
<comment type="cofactor">
    <cofactor evidence="1">
        <name>Fe(3+)</name>
        <dbReference type="ChEBI" id="CHEBI:29034"/>
    </cofactor>
</comment>